<protein>
    <submittedName>
        <fullName evidence="1">Uncharacterized protein</fullName>
    </submittedName>
</protein>
<dbReference type="EMBL" id="CP051775">
    <property type="protein sequence ID" value="QJE72194.1"/>
    <property type="molecule type" value="Genomic_DNA"/>
</dbReference>
<keyword evidence="2" id="KW-1185">Reference proteome</keyword>
<proteinExistence type="predicted"/>
<gene>
    <name evidence="1" type="ORF">HHL28_02940</name>
</gene>
<evidence type="ECO:0000313" key="2">
    <source>
        <dbReference type="Proteomes" id="UP000501891"/>
    </source>
</evidence>
<reference evidence="1" key="1">
    <citation type="submission" date="2020-04" db="EMBL/GenBank/DDBJ databases">
        <title>A desert anoxygenic phototrophic bacterium fixes CO2 using RubisCO under aerobic conditions.</title>
        <authorList>
            <person name="Tang K."/>
        </authorList>
    </citation>
    <scope>NUCLEOTIDE SEQUENCE [LARGE SCALE GENOMIC DNA]</scope>
    <source>
        <strain evidence="1">MIMtkB3</strain>
    </source>
</reference>
<accession>A0A858R477</accession>
<evidence type="ECO:0000313" key="1">
    <source>
        <dbReference type="EMBL" id="QJE72194.1"/>
    </source>
</evidence>
<organism evidence="1 2">
    <name type="scientific">Aerophototrophica crusticola</name>
    <dbReference type="NCBI Taxonomy" id="1709002"/>
    <lineage>
        <taxon>Bacteria</taxon>
        <taxon>Pseudomonadati</taxon>
        <taxon>Pseudomonadota</taxon>
        <taxon>Alphaproteobacteria</taxon>
        <taxon>Rhodospirillales</taxon>
        <taxon>Rhodospirillaceae</taxon>
        <taxon>Aerophototrophica</taxon>
    </lineage>
</organism>
<dbReference type="KEGG" id="acru:HHL28_02940"/>
<dbReference type="Proteomes" id="UP000501891">
    <property type="component" value="Chromosome"/>
</dbReference>
<name>A0A858R477_9PROT</name>
<sequence length="109" mass="11544">MAGYVAARLARIDLLEHVLTVPEGDESGLADAVTTVAEALADDGALVLDEDGFPAQGATDAEVVAEALDAYARLLLLFGEIDQAAEAVALIDRIHHLDQRPDIRGLRIL</sequence>
<dbReference type="AlphaFoldDB" id="A0A858R477"/>